<comment type="caution">
    <text evidence="15">The sequence shown here is derived from an EMBL/GenBank/DDBJ whole genome shotgun (WGS) entry which is preliminary data.</text>
</comment>
<dbReference type="InterPro" id="IPR019378">
    <property type="entry name" value="GDP-Fuc_O-FucTrfase"/>
</dbReference>
<evidence type="ECO:0000256" key="5">
    <source>
        <dbReference type="ARBA" id="ARBA00022679"/>
    </source>
</evidence>
<keyword evidence="10" id="KW-0325">Glycoprotein</keyword>
<dbReference type="GO" id="GO:0016757">
    <property type="term" value="F:glycosyltransferase activity"/>
    <property type="evidence" value="ECO:0007669"/>
    <property type="project" value="UniProtKB-KW"/>
</dbReference>
<comment type="pathway">
    <text evidence="2">Glycan metabolism.</text>
</comment>
<comment type="subcellular location">
    <subcellularLocation>
        <location evidence="1">Membrane</location>
        <topology evidence="1">Single-pass type II membrane protein</topology>
    </subcellularLocation>
</comment>
<evidence type="ECO:0000256" key="2">
    <source>
        <dbReference type="ARBA" id="ARBA00004881"/>
    </source>
</evidence>
<dbReference type="EMBL" id="JAAWWB010000001">
    <property type="protein sequence ID" value="KAG6792621.1"/>
    <property type="molecule type" value="Genomic_DNA"/>
</dbReference>
<sequence>MAKSKNNAKKVSYISVPSQIINSLSSSSLQSLLLSPKKPSRNRFFGLNLYRSPRFWFLALFLFCFLGMLKLSYNLDPLVPFSPYPCVTSQPLLQDSFSKKLTTRSQLGFVSNGEKNDIKDQEVGSVDARELKSEVGFGSNEVKDESLKGVVDFQGGKSDGFEEESEFWKQPDGLGYKPCLKFSREYSRWSEQIVKNRRKYLLVVVSGGMNQQRNQIVDAVVIARILGAALVVPILQVNVIWGDESEFSDIFDLEHFKRVLANDVRIVSSLPSTHITTRPVVESRTPLHVSPQWIRARYLKRVRITSQYLLSSSDYLSSLYLLLLCNFPKFVVWSKRIFVFVWCSLWNADLLNREGVLLLRGLDSRLSKDLPSDLQKLRCKVAFNALRFAPPVLELGNKLAERMRSKGPYLALHLRMELDVWVRTGCQPGLSHEYDEIINNERKQRPELLTARSNMTYHERKLAGLCPLNAMEVARLLKALGAPKSTRIYWAGGQPLGGKEALQPLTREFPHFYNKEDLALPVELKPFANRASLMAAIDYIVSENSDVFMPSHGGNMGHAIQGHRAYAGHKKYITPNKRHMLPYFLNSSLPGAEFNRIIKELHRDSLGQPELRTIKAGRDVTKYPVPECMCSDSHTGSSL</sequence>
<evidence type="ECO:0000256" key="11">
    <source>
        <dbReference type="ARBA" id="ARBA00023253"/>
    </source>
</evidence>
<dbReference type="PANTHER" id="PTHR31741">
    <property type="entry name" value="OS02G0726500 PROTEIN-RELATED"/>
    <property type="match status" value="1"/>
</dbReference>
<feature type="transmembrane region" description="Helical" evidence="14">
    <location>
        <begin position="55"/>
        <end position="73"/>
    </location>
</feature>
<evidence type="ECO:0000256" key="7">
    <source>
        <dbReference type="ARBA" id="ARBA00022968"/>
    </source>
</evidence>
<dbReference type="Pfam" id="PF10250">
    <property type="entry name" value="O-FucT"/>
    <property type="match status" value="1"/>
</dbReference>
<evidence type="ECO:0000256" key="14">
    <source>
        <dbReference type="SAM" id="Phobius"/>
    </source>
</evidence>
<comment type="similarity">
    <text evidence="3">Belongs to the glycosyltransferase GT106 family.</text>
</comment>
<dbReference type="GO" id="GO:0005737">
    <property type="term" value="C:cytoplasm"/>
    <property type="evidence" value="ECO:0007669"/>
    <property type="project" value="TreeGrafter"/>
</dbReference>
<evidence type="ECO:0000256" key="4">
    <source>
        <dbReference type="ARBA" id="ARBA00022676"/>
    </source>
</evidence>
<evidence type="ECO:0000256" key="6">
    <source>
        <dbReference type="ARBA" id="ARBA00022692"/>
    </source>
</evidence>
<evidence type="ECO:0000256" key="3">
    <source>
        <dbReference type="ARBA" id="ARBA00007737"/>
    </source>
</evidence>
<gene>
    <name evidence="15" type="ORF">POTOM_001773</name>
</gene>
<keyword evidence="6 14" id="KW-0812">Transmembrane</keyword>
<keyword evidence="11" id="KW-0294">Fucose metabolism</keyword>
<evidence type="ECO:0000313" key="15">
    <source>
        <dbReference type="EMBL" id="KAG6792621.1"/>
    </source>
</evidence>
<proteinExistence type="inferred from homology"/>
<protein>
    <recommendedName>
        <fullName evidence="13">O-fucosyltransferase family protein</fullName>
    </recommendedName>
</protein>
<keyword evidence="8 14" id="KW-1133">Transmembrane helix</keyword>
<dbReference type="GO" id="GO:0006004">
    <property type="term" value="P:fucose metabolic process"/>
    <property type="evidence" value="ECO:0007669"/>
    <property type="project" value="UniProtKB-KW"/>
</dbReference>
<evidence type="ECO:0000256" key="8">
    <source>
        <dbReference type="ARBA" id="ARBA00022989"/>
    </source>
</evidence>
<dbReference type="GO" id="GO:0016020">
    <property type="term" value="C:membrane"/>
    <property type="evidence" value="ECO:0007669"/>
    <property type="project" value="UniProtKB-SubCell"/>
</dbReference>
<dbReference type="PANTHER" id="PTHR31741:SF66">
    <property type="entry name" value="O-FUCOSYLTRANSFERASE 20"/>
    <property type="match status" value="1"/>
</dbReference>
<keyword evidence="5" id="KW-0808">Transferase</keyword>
<name>A0A8X8DIQ1_POPTO</name>
<dbReference type="AlphaFoldDB" id="A0A8X8DIQ1"/>
<evidence type="ECO:0000256" key="13">
    <source>
        <dbReference type="ARBA" id="ARBA00030350"/>
    </source>
</evidence>
<evidence type="ECO:0000256" key="10">
    <source>
        <dbReference type="ARBA" id="ARBA00023180"/>
    </source>
</evidence>
<evidence type="ECO:0000256" key="1">
    <source>
        <dbReference type="ARBA" id="ARBA00004606"/>
    </source>
</evidence>
<dbReference type="Proteomes" id="UP000886885">
    <property type="component" value="Chromosome 1A"/>
</dbReference>
<evidence type="ECO:0000256" key="9">
    <source>
        <dbReference type="ARBA" id="ARBA00023136"/>
    </source>
</evidence>
<keyword evidence="4" id="KW-0328">Glycosyltransferase</keyword>
<dbReference type="CDD" id="cd11299">
    <property type="entry name" value="O-FucT_plant"/>
    <property type="match status" value="1"/>
</dbReference>
<keyword evidence="12" id="KW-0119">Carbohydrate metabolism</keyword>
<dbReference type="InterPro" id="IPR024709">
    <property type="entry name" value="FucosylTrfase_pln"/>
</dbReference>
<keyword evidence="9 14" id="KW-0472">Membrane</keyword>
<reference evidence="15" key="1">
    <citation type="journal article" date="2020" name="bioRxiv">
        <title>Hybrid origin of Populus tomentosa Carr. identified through genome sequencing and phylogenomic analysis.</title>
        <authorList>
            <person name="An X."/>
            <person name="Gao K."/>
            <person name="Chen Z."/>
            <person name="Li J."/>
            <person name="Yang X."/>
            <person name="Yang X."/>
            <person name="Zhou J."/>
            <person name="Guo T."/>
            <person name="Zhao T."/>
            <person name="Huang S."/>
            <person name="Miao D."/>
            <person name="Khan W.U."/>
            <person name="Rao P."/>
            <person name="Ye M."/>
            <person name="Lei B."/>
            <person name="Liao W."/>
            <person name="Wang J."/>
            <person name="Ji L."/>
            <person name="Li Y."/>
            <person name="Guo B."/>
            <person name="Mustafa N.S."/>
            <person name="Li S."/>
            <person name="Yun Q."/>
            <person name="Keller S.R."/>
            <person name="Mao J."/>
            <person name="Zhang R."/>
            <person name="Strauss S.H."/>
        </authorList>
    </citation>
    <scope>NUCLEOTIDE SEQUENCE</scope>
    <source>
        <strain evidence="15">GM15</strain>
        <tissue evidence="15">Leaf</tissue>
    </source>
</reference>
<organism evidence="15 16">
    <name type="scientific">Populus tomentosa</name>
    <name type="common">Chinese white poplar</name>
    <dbReference type="NCBI Taxonomy" id="118781"/>
    <lineage>
        <taxon>Eukaryota</taxon>
        <taxon>Viridiplantae</taxon>
        <taxon>Streptophyta</taxon>
        <taxon>Embryophyta</taxon>
        <taxon>Tracheophyta</taxon>
        <taxon>Spermatophyta</taxon>
        <taxon>Magnoliopsida</taxon>
        <taxon>eudicotyledons</taxon>
        <taxon>Gunneridae</taxon>
        <taxon>Pentapetalae</taxon>
        <taxon>rosids</taxon>
        <taxon>fabids</taxon>
        <taxon>Malpighiales</taxon>
        <taxon>Salicaceae</taxon>
        <taxon>Saliceae</taxon>
        <taxon>Populus</taxon>
    </lineage>
</organism>
<accession>A0A8X8DIQ1</accession>
<evidence type="ECO:0000256" key="12">
    <source>
        <dbReference type="ARBA" id="ARBA00023277"/>
    </source>
</evidence>
<evidence type="ECO:0000313" key="16">
    <source>
        <dbReference type="Proteomes" id="UP000886885"/>
    </source>
</evidence>
<keyword evidence="16" id="KW-1185">Reference proteome</keyword>
<dbReference type="OrthoDB" id="2016498at2759"/>
<keyword evidence="7" id="KW-0735">Signal-anchor</keyword>